<protein>
    <submittedName>
        <fullName evidence="1">Uncharacterized protein</fullName>
    </submittedName>
</protein>
<reference evidence="1 2" key="1">
    <citation type="journal article" date="2020" name="Cell">
        <title>Large-Scale Comparative Analyses of Tick Genomes Elucidate Their Genetic Diversity and Vector Capacities.</title>
        <authorList>
            <consortium name="Tick Genome and Microbiome Consortium (TIGMIC)"/>
            <person name="Jia N."/>
            <person name="Wang J."/>
            <person name="Shi W."/>
            <person name="Du L."/>
            <person name="Sun Y."/>
            <person name="Zhan W."/>
            <person name="Jiang J.F."/>
            <person name="Wang Q."/>
            <person name="Zhang B."/>
            <person name="Ji P."/>
            <person name="Bell-Sakyi L."/>
            <person name="Cui X.M."/>
            <person name="Yuan T.T."/>
            <person name="Jiang B.G."/>
            <person name="Yang W.F."/>
            <person name="Lam T.T."/>
            <person name="Chang Q.C."/>
            <person name="Ding S.J."/>
            <person name="Wang X.J."/>
            <person name="Zhu J.G."/>
            <person name="Ruan X.D."/>
            <person name="Zhao L."/>
            <person name="Wei J.T."/>
            <person name="Ye R.Z."/>
            <person name="Que T.C."/>
            <person name="Du C.H."/>
            <person name="Zhou Y.H."/>
            <person name="Cheng J.X."/>
            <person name="Dai P.F."/>
            <person name="Guo W.B."/>
            <person name="Han X.H."/>
            <person name="Huang E.J."/>
            <person name="Li L.F."/>
            <person name="Wei W."/>
            <person name="Gao Y.C."/>
            <person name="Liu J.Z."/>
            <person name="Shao H.Z."/>
            <person name="Wang X."/>
            <person name="Wang C.C."/>
            <person name="Yang T.C."/>
            <person name="Huo Q.B."/>
            <person name="Li W."/>
            <person name="Chen H.Y."/>
            <person name="Chen S.E."/>
            <person name="Zhou L.G."/>
            <person name="Ni X.B."/>
            <person name="Tian J.H."/>
            <person name="Sheng Y."/>
            <person name="Liu T."/>
            <person name="Pan Y.S."/>
            <person name="Xia L.Y."/>
            <person name="Li J."/>
            <person name="Zhao F."/>
            <person name="Cao W.C."/>
        </authorList>
    </citation>
    <scope>NUCLEOTIDE SEQUENCE [LARGE SCALE GENOMIC DNA]</scope>
    <source>
        <strain evidence="1">Iper-2018</strain>
    </source>
</reference>
<dbReference type="Proteomes" id="UP000805193">
    <property type="component" value="Unassembled WGS sequence"/>
</dbReference>
<accession>A0AC60Q9V0</accession>
<gene>
    <name evidence="1" type="ORF">HPB47_022787</name>
</gene>
<name>A0AC60Q9V0_IXOPE</name>
<dbReference type="EMBL" id="JABSTQ010009335">
    <property type="protein sequence ID" value="KAG0430335.1"/>
    <property type="molecule type" value="Genomic_DNA"/>
</dbReference>
<evidence type="ECO:0000313" key="1">
    <source>
        <dbReference type="EMBL" id="KAG0430335.1"/>
    </source>
</evidence>
<sequence>MNGPTFPQLRDPLDESPSARSAGGDDDGPPELSCAVDENCILGPPSSSSGAGSSSLRWPDPSVEAALYARLFVVFVGNRRGGGSLFPPAASVPAGAPPSSPSVSRCTPFQLTMDRSGRYELSQPIRRQRPLRSIVRSYKKRRWWSPGVRDCGGRVSDSEVLDDCPGGHRFGARVAFPEMVKKMVLVWMLPEVLRECGPISAGRYCSSGGIPSEMGARG</sequence>
<organism evidence="1 2">
    <name type="scientific">Ixodes persulcatus</name>
    <name type="common">Taiga tick</name>
    <dbReference type="NCBI Taxonomy" id="34615"/>
    <lineage>
        <taxon>Eukaryota</taxon>
        <taxon>Metazoa</taxon>
        <taxon>Ecdysozoa</taxon>
        <taxon>Arthropoda</taxon>
        <taxon>Chelicerata</taxon>
        <taxon>Arachnida</taxon>
        <taxon>Acari</taxon>
        <taxon>Parasitiformes</taxon>
        <taxon>Ixodida</taxon>
        <taxon>Ixodoidea</taxon>
        <taxon>Ixodidae</taxon>
        <taxon>Ixodinae</taxon>
        <taxon>Ixodes</taxon>
    </lineage>
</organism>
<comment type="caution">
    <text evidence="1">The sequence shown here is derived from an EMBL/GenBank/DDBJ whole genome shotgun (WGS) entry which is preliminary data.</text>
</comment>
<keyword evidence="2" id="KW-1185">Reference proteome</keyword>
<proteinExistence type="predicted"/>
<evidence type="ECO:0000313" key="2">
    <source>
        <dbReference type="Proteomes" id="UP000805193"/>
    </source>
</evidence>